<sequence>MAARKLGIPCVAVVTGLGYAFANNNWLANIVIKLYRNALKNVHKVWLLNENDKEILLRIILLVQQE</sequence>
<dbReference type="EMBL" id="KF125419">
    <property type="protein sequence ID" value="AIA92747.1"/>
    <property type="molecule type" value="Genomic_DNA"/>
</dbReference>
<reference evidence="1" key="1">
    <citation type="journal article" date="2013" name="Environ. Microbiol.">
        <title>Seasonally variable intestinal metagenomes of the red palm weevil (Rhynchophorus ferrugineus).</title>
        <authorList>
            <person name="Jia S."/>
            <person name="Zhang X."/>
            <person name="Zhang G."/>
            <person name="Yin A."/>
            <person name="Zhang S."/>
            <person name="Li F."/>
            <person name="Wang L."/>
            <person name="Zhao D."/>
            <person name="Yun Q."/>
            <person name="Tala"/>
            <person name="Wang J."/>
            <person name="Sun G."/>
            <person name="Baabdullah M."/>
            <person name="Yu X."/>
            <person name="Hu S."/>
            <person name="Al-Mssallem I.S."/>
            <person name="Yu J."/>
        </authorList>
    </citation>
    <scope>NUCLEOTIDE SEQUENCE</scope>
</reference>
<evidence type="ECO:0000313" key="1">
    <source>
        <dbReference type="EMBL" id="AIA92747.1"/>
    </source>
</evidence>
<name>A0A060CCR0_9RALS</name>
<organism evidence="1">
    <name type="scientific">uncultured Ralstonia sp</name>
    <dbReference type="NCBI Taxonomy" id="114715"/>
    <lineage>
        <taxon>Bacteria</taxon>
        <taxon>Pseudomonadati</taxon>
        <taxon>Pseudomonadota</taxon>
        <taxon>Betaproteobacteria</taxon>
        <taxon>Burkholderiales</taxon>
        <taxon>Burkholderiaceae</taxon>
        <taxon>Ralstonia</taxon>
        <taxon>environmental samples</taxon>
    </lineage>
</organism>
<proteinExistence type="predicted"/>
<protein>
    <submittedName>
        <fullName evidence="1">CAZy families GT4 protein</fullName>
    </submittedName>
</protein>
<dbReference type="AlphaFoldDB" id="A0A060CCR0"/>
<accession>A0A060CCR0</accession>